<dbReference type="Proteomes" id="UP000222542">
    <property type="component" value="Unassembled WGS sequence"/>
</dbReference>
<comment type="caution">
    <text evidence="5">The sequence shown here is derived from an EMBL/GenBank/DDBJ whole genome shotgun (WGS) entry which is preliminary data.</text>
</comment>
<name>A0A2G2XJ79_CAPAN</name>
<dbReference type="UniPathway" id="UPA00143"/>
<keyword evidence="3" id="KW-0175">Coiled coil</keyword>
<evidence type="ECO:0000259" key="4">
    <source>
        <dbReference type="PROSITE" id="PS51649"/>
    </source>
</evidence>
<organism evidence="5 6">
    <name type="scientific">Capsicum annuum</name>
    <name type="common">Capsicum pepper</name>
    <dbReference type="NCBI Taxonomy" id="4072"/>
    <lineage>
        <taxon>Eukaryota</taxon>
        <taxon>Viridiplantae</taxon>
        <taxon>Streptophyta</taxon>
        <taxon>Embryophyta</taxon>
        <taxon>Tracheophyta</taxon>
        <taxon>Spermatophyta</taxon>
        <taxon>Magnoliopsida</taxon>
        <taxon>eudicotyledons</taxon>
        <taxon>Gunneridae</taxon>
        <taxon>Pentapetalae</taxon>
        <taxon>asterids</taxon>
        <taxon>lamiids</taxon>
        <taxon>Solanales</taxon>
        <taxon>Solanaceae</taxon>
        <taxon>Solanoideae</taxon>
        <taxon>Capsiceae</taxon>
        <taxon>Capsicum</taxon>
    </lineage>
</organism>
<keyword evidence="1" id="KW-0833">Ubl conjugation pathway</keyword>
<dbReference type="InterPro" id="IPR027356">
    <property type="entry name" value="NPH3_dom"/>
</dbReference>
<dbReference type="AlphaFoldDB" id="A0A2G2XJ79"/>
<feature type="coiled-coil region" evidence="3">
    <location>
        <begin position="207"/>
        <end position="241"/>
    </location>
</feature>
<dbReference type="Pfam" id="PF03000">
    <property type="entry name" value="NPH3"/>
    <property type="match status" value="1"/>
</dbReference>
<reference evidence="5 6" key="1">
    <citation type="journal article" date="2014" name="Nat. Genet.">
        <title>Genome sequence of the hot pepper provides insights into the evolution of pungency in Capsicum species.</title>
        <authorList>
            <person name="Kim S."/>
            <person name="Park M."/>
            <person name="Yeom S.I."/>
            <person name="Kim Y.M."/>
            <person name="Lee J.M."/>
            <person name="Lee H.A."/>
            <person name="Seo E."/>
            <person name="Choi J."/>
            <person name="Cheong K."/>
            <person name="Kim K.T."/>
            <person name="Jung K."/>
            <person name="Lee G.W."/>
            <person name="Oh S.K."/>
            <person name="Bae C."/>
            <person name="Kim S.B."/>
            <person name="Lee H.Y."/>
            <person name="Kim S.Y."/>
            <person name="Kim M.S."/>
            <person name="Kang B.C."/>
            <person name="Jo Y.D."/>
            <person name="Yang H.B."/>
            <person name="Jeong H.J."/>
            <person name="Kang W.H."/>
            <person name="Kwon J.K."/>
            <person name="Shin C."/>
            <person name="Lim J.Y."/>
            <person name="Park J.H."/>
            <person name="Huh J.H."/>
            <person name="Kim J.S."/>
            <person name="Kim B.D."/>
            <person name="Cohen O."/>
            <person name="Paran I."/>
            <person name="Suh M.C."/>
            <person name="Lee S.B."/>
            <person name="Kim Y.K."/>
            <person name="Shin Y."/>
            <person name="Noh S.J."/>
            <person name="Park J."/>
            <person name="Seo Y.S."/>
            <person name="Kwon S.Y."/>
            <person name="Kim H.A."/>
            <person name="Park J.M."/>
            <person name="Kim H.J."/>
            <person name="Choi S.B."/>
            <person name="Bosland P.W."/>
            <person name="Reeves G."/>
            <person name="Jo S.H."/>
            <person name="Lee B.W."/>
            <person name="Cho H.T."/>
            <person name="Choi H.S."/>
            <person name="Lee M.S."/>
            <person name="Yu Y."/>
            <person name="Do Choi Y."/>
            <person name="Park B.S."/>
            <person name="van Deynze A."/>
            <person name="Ashrafi H."/>
            <person name="Hill T."/>
            <person name="Kim W.T."/>
            <person name="Pai H.S."/>
            <person name="Ahn H.K."/>
            <person name="Yeam I."/>
            <person name="Giovannoni J.J."/>
            <person name="Rose J.K."/>
            <person name="Sorensen I."/>
            <person name="Lee S.J."/>
            <person name="Kim R.W."/>
            <person name="Choi I.Y."/>
            <person name="Choi B.S."/>
            <person name="Lim J.S."/>
            <person name="Lee Y.H."/>
            <person name="Choi D."/>
        </authorList>
    </citation>
    <scope>NUCLEOTIDE SEQUENCE [LARGE SCALE GENOMIC DNA]</scope>
    <source>
        <strain evidence="6">cv. CM334</strain>
    </source>
</reference>
<evidence type="ECO:0000313" key="5">
    <source>
        <dbReference type="EMBL" id="PHT57546.1"/>
    </source>
</evidence>
<reference evidence="5 6" key="2">
    <citation type="journal article" date="2017" name="Genome Biol.">
        <title>New reference genome sequences of hot pepper reveal the massive evolution of plant disease-resistance genes by retroduplication.</title>
        <authorList>
            <person name="Kim S."/>
            <person name="Park J."/>
            <person name="Yeom S.I."/>
            <person name="Kim Y.M."/>
            <person name="Seo E."/>
            <person name="Kim K.T."/>
            <person name="Kim M.S."/>
            <person name="Lee J.M."/>
            <person name="Cheong K."/>
            <person name="Shin H.S."/>
            <person name="Kim S.B."/>
            <person name="Han K."/>
            <person name="Lee J."/>
            <person name="Park M."/>
            <person name="Lee H.A."/>
            <person name="Lee H.Y."/>
            <person name="Lee Y."/>
            <person name="Oh S."/>
            <person name="Lee J.H."/>
            <person name="Choi E."/>
            <person name="Choi E."/>
            <person name="Lee S.E."/>
            <person name="Jeon J."/>
            <person name="Kim H."/>
            <person name="Choi G."/>
            <person name="Song H."/>
            <person name="Lee J."/>
            <person name="Lee S.C."/>
            <person name="Kwon J.K."/>
            <person name="Lee H.Y."/>
            <person name="Koo N."/>
            <person name="Hong Y."/>
            <person name="Kim R.W."/>
            <person name="Kang W.H."/>
            <person name="Huh J.H."/>
            <person name="Kang B.C."/>
            <person name="Yang T.J."/>
            <person name="Lee Y.H."/>
            <person name="Bennetzen J.L."/>
            <person name="Choi D."/>
        </authorList>
    </citation>
    <scope>NUCLEOTIDE SEQUENCE [LARGE SCALE GENOMIC DNA]</scope>
    <source>
        <strain evidence="6">cv. CM334</strain>
    </source>
</reference>
<accession>A0A2G2XJ79</accession>
<dbReference type="GO" id="GO:0016567">
    <property type="term" value="P:protein ubiquitination"/>
    <property type="evidence" value="ECO:0007669"/>
    <property type="project" value="UniProtKB-UniPathway"/>
</dbReference>
<dbReference type="Gramene" id="PHT57546">
    <property type="protein sequence ID" value="PHT57546"/>
    <property type="gene ID" value="T459_35482"/>
</dbReference>
<dbReference type="EMBL" id="AYRZ02002062">
    <property type="protein sequence ID" value="PHT57546.1"/>
    <property type="molecule type" value="Genomic_DNA"/>
</dbReference>
<dbReference type="InterPro" id="IPR043454">
    <property type="entry name" value="NPH3/RPT2-like"/>
</dbReference>
<protein>
    <recommendedName>
        <fullName evidence="4">NPH3 domain-containing protein</fullName>
    </recommendedName>
</protein>
<dbReference type="PROSITE" id="PS51649">
    <property type="entry name" value="NPH3"/>
    <property type="match status" value="1"/>
</dbReference>
<evidence type="ECO:0000256" key="2">
    <source>
        <dbReference type="PROSITE-ProRule" id="PRU00982"/>
    </source>
</evidence>
<gene>
    <name evidence="5" type="ORF">T459_35482</name>
</gene>
<comment type="similarity">
    <text evidence="2">Belongs to the NPH3 family.</text>
</comment>
<keyword evidence="6" id="KW-1185">Reference proteome</keyword>
<evidence type="ECO:0000256" key="1">
    <source>
        <dbReference type="ARBA" id="ARBA00022786"/>
    </source>
</evidence>
<dbReference type="PANTHER" id="PTHR32370">
    <property type="entry name" value="OS12G0117600 PROTEIN"/>
    <property type="match status" value="1"/>
</dbReference>
<feature type="domain" description="NPH3" evidence="4">
    <location>
        <begin position="1"/>
        <end position="199"/>
    </location>
</feature>
<sequence>MTTECLIRVLLAEDESVSSNFLLHLFKIGLIMNITAKPKNHLKTRIALMLEKCSSQDLLVRNSTTVFDVDIVVQVVEAYVSLASNNPKSRMFVVGRLVDEYLALIARNESLVSRSLDSLVNALPKEARFCDDNLYRYIDMYLKVNMTRLLISAGSSFQRTKSQTVAEPGFSLRGFRRGSDEPPITRWIRHWSQTIMKVSSGLGKSWVNSSQKEMKAIKQEIEMLKDQVGELQQRRMELQRQTKKPVFC</sequence>
<proteinExistence type="inferred from homology"/>
<evidence type="ECO:0000313" key="6">
    <source>
        <dbReference type="Proteomes" id="UP000222542"/>
    </source>
</evidence>
<dbReference type="STRING" id="4072.A0A2G2XJ79"/>
<evidence type="ECO:0000256" key="3">
    <source>
        <dbReference type="SAM" id="Coils"/>
    </source>
</evidence>